<dbReference type="SUPFAM" id="SSF48208">
    <property type="entry name" value="Six-hairpin glycosidases"/>
    <property type="match status" value="1"/>
</dbReference>
<dbReference type="GO" id="GO:0030245">
    <property type="term" value="P:cellulose catabolic process"/>
    <property type="evidence" value="ECO:0007669"/>
    <property type="project" value="InterPro"/>
</dbReference>
<dbReference type="AlphaFoldDB" id="A0A1F4U663"/>
<name>A0A1F4U663_UNCSA</name>
<dbReference type="Proteomes" id="UP000179242">
    <property type="component" value="Unassembled WGS sequence"/>
</dbReference>
<gene>
    <name evidence="1" type="ORF">A2438_03910</name>
</gene>
<dbReference type="EMBL" id="MEUJ01000004">
    <property type="protein sequence ID" value="OGC40391.1"/>
    <property type="molecule type" value="Genomic_DNA"/>
</dbReference>
<dbReference type="InterPro" id="IPR012341">
    <property type="entry name" value="6hp_glycosidase-like_sf"/>
</dbReference>
<sequence>MSFKISSLPEEYQVYLRKAEYESGDNINGSIDTGKELKKALESLPDDLAKQLVEAIKVEIKNAAGVDKKILTKADYYDGKKGYNGSIDTISEFVEVLTSLSPEQATKFVGLLNYKKATFVSALPKSSTTGGKADYKKASETLVAFLTKNSGDPPNAGKSFSVNGKKARGYYHAYEDNETHIKNGGATVSETQVLCFNFFELYGKNTGNTTPAQENYNYQRFFMMPHDGWDSPQLPDSKLTNPNYNPSGLLHWLIQISSKSRTGSRVFKQGDNINYKIYDPGFESNKTPSIPLKKDGTPDLTKFWPHDNNTYKFGSALDADQWRVYGLSIGNYTDDLRKAKASLEDVLMKKGSYEGVMMFGRAWGASLKKGEVFGWKADSQDLYPGYQDPAVWHILKRPDISKKIVAFLEDAQNAFPGKPGLFMPVWKEGSFGWSGADPNTDWMGFQYRTFAHLAHYYYLTGDKKAKVILDKFYGFIKKKWTKGSNGEVGIPLMITKGTARTTNTFSPDSHGLMAQGLLYLAKRSGDLKYKTDAESLLDDLTKNRQEKSGKMKGSFISPKDNLTFGFHQCEVGIALSLHDLLIN</sequence>
<evidence type="ECO:0000313" key="1">
    <source>
        <dbReference type="EMBL" id="OGC40391.1"/>
    </source>
</evidence>
<dbReference type="GO" id="GO:0008810">
    <property type="term" value="F:cellulase activity"/>
    <property type="evidence" value="ECO:0007669"/>
    <property type="project" value="InterPro"/>
</dbReference>
<dbReference type="Gene3D" id="1.50.10.10">
    <property type="match status" value="1"/>
</dbReference>
<dbReference type="InterPro" id="IPR008928">
    <property type="entry name" value="6-hairpin_glycosidase_sf"/>
</dbReference>
<organism evidence="1 2">
    <name type="scientific">candidate division WOR-1 bacterium RIFOXYC2_FULL_46_14</name>
    <dbReference type="NCBI Taxonomy" id="1802587"/>
    <lineage>
        <taxon>Bacteria</taxon>
        <taxon>Bacillati</taxon>
        <taxon>Saganbacteria</taxon>
    </lineage>
</organism>
<evidence type="ECO:0000313" key="2">
    <source>
        <dbReference type="Proteomes" id="UP000179242"/>
    </source>
</evidence>
<comment type="caution">
    <text evidence="1">The sequence shown here is derived from an EMBL/GenBank/DDBJ whole genome shotgun (WGS) entry which is preliminary data.</text>
</comment>
<protein>
    <submittedName>
        <fullName evidence="1">Uncharacterized protein</fullName>
    </submittedName>
</protein>
<dbReference type="InterPro" id="IPR000556">
    <property type="entry name" value="Glyco_hydro_48F"/>
</dbReference>
<proteinExistence type="predicted"/>
<accession>A0A1F4U663</accession>
<dbReference type="Pfam" id="PF02011">
    <property type="entry name" value="Glyco_hydro_48"/>
    <property type="match status" value="1"/>
</dbReference>
<reference evidence="1 2" key="1">
    <citation type="journal article" date="2016" name="Nat. Commun.">
        <title>Thousands of microbial genomes shed light on interconnected biogeochemical processes in an aquifer system.</title>
        <authorList>
            <person name="Anantharaman K."/>
            <person name="Brown C.T."/>
            <person name="Hug L.A."/>
            <person name="Sharon I."/>
            <person name="Castelle C.J."/>
            <person name="Probst A.J."/>
            <person name="Thomas B.C."/>
            <person name="Singh A."/>
            <person name="Wilkins M.J."/>
            <person name="Karaoz U."/>
            <person name="Brodie E.L."/>
            <person name="Williams K.H."/>
            <person name="Hubbard S.S."/>
            <person name="Banfield J.F."/>
        </authorList>
    </citation>
    <scope>NUCLEOTIDE SEQUENCE [LARGE SCALE GENOMIC DNA]</scope>
</reference>